<reference evidence="9" key="1">
    <citation type="submission" date="2016-10" db="EMBL/GenBank/DDBJ databases">
        <authorList>
            <person name="Varghese N."/>
            <person name="Submissions S."/>
        </authorList>
    </citation>
    <scope>NUCLEOTIDE SEQUENCE [LARGE SCALE GENOMIC DNA]</scope>
    <source>
        <strain evidence="9">DSM 45722</strain>
    </source>
</reference>
<dbReference type="Proteomes" id="UP000198981">
    <property type="component" value="Unassembled WGS sequence"/>
</dbReference>
<evidence type="ECO:0000256" key="5">
    <source>
        <dbReference type="ARBA" id="ARBA00023284"/>
    </source>
</evidence>
<evidence type="ECO:0000313" key="8">
    <source>
        <dbReference type="EMBL" id="SCX37704.1"/>
    </source>
</evidence>
<sequence>MSTSRSAGKKEAARQRIAAKRAAEAAAQAAERRRTRVRIGGAVGAVLVVIAVVVTIVVQTSRSSVAADAARPGNTSAGGNGYTFTVGQADAPVTVDLYEDFQCPVCKQFEDAAGPTLEQLATAGTVKIVHHGMAFLDSAQNDDYSTRALNAAAVVASTAGPEAYETFHDLLYANQPDERDGAGLTDDQLVAFAQQAGATGEDVGTDITDLVYGEWVKGATEQASKDGVTSTPTILVDGTTLTDRTAAGLTAAVQAAQRG</sequence>
<evidence type="ECO:0000259" key="7">
    <source>
        <dbReference type="Pfam" id="PF13462"/>
    </source>
</evidence>
<dbReference type="EMBL" id="FMUH01000001">
    <property type="protein sequence ID" value="SCX37704.1"/>
    <property type="molecule type" value="Genomic_DNA"/>
</dbReference>
<keyword evidence="3" id="KW-0560">Oxidoreductase</keyword>
<accession>A0A1G4X9Y6</accession>
<dbReference type="GO" id="GO:0016853">
    <property type="term" value="F:isomerase activity"/>
    <property type="evidence" value="ECO:0007669"/>
    <property type="project" value="UniProtKB-KW"/>
</dbReference>
<dbReference type="SUPFAM" id="SSF52833">
    <property type="entry name" value="Thioredoxin-like"/>
    <property type="match status" value="1"/>
</dbReference>
<organism evidence="8 9">
    <name type="scientific">Klenkia marina</name>
    <dbReference type="NCBI Taxonomy" id="1960309"/>
    <lineage>
        <taxon>Bacteria</taxon>
        <taxon>Bacillati</taxon>
        <taxon>Actinomycetota</taxon>
        <taxon>Actinomycetes</taxon>
        <taxon>Geodermatophilales</taxon>
        <taxon>Geodermatophilaceae</taxon>
        <taxon>Klenkia</taxon>
    </lineage>
</organism>
<gene>
    <name evidence="8" type="ORF">SAMN03159343_0176</name>
</gene>
<keyword evidence="6" id="KW-1133">Transmembrane helix</keyword>
<dbReference type="PANTHER" id="PTHR13887">
    <property type="entry name" value="GLUTATHIONE S-TRANSFERASE KAPPA"/>
    <property type="match status" value="1"/>
</dbReference>
<dbReference type="Pfam" id="PF13462">
    <property type="entry name" value="Thioredoxin_4"/>
    <property type="match status" value="1"/>
</dbReference>
<comment type="similarity">
    <text evidence="1">Belongs to the thioredoxin family. DsbA subfamily.</text>
</comment>
<keyword evidence="8" id="KW-0413">Isomerase</keyword>
<dbReference type="RefSeq" id="WP_092798818.1">
    <property type="nucleotide sequence ID" value="NZ_FMUH01000001.1"/>
</dbReference>
<keyword evidence="9" id="KW-1185">Reference proteome</keyword>
<evidence type="ECO:0000256" key="6">
    <source>
        <dbReference type="SAM" id="Phobius"/>
    </source>
</evidence>
<feature type="domain" description="Thioredoxin-like fold" evidence="7">
    <location>
        <begin position="81"/>
        <end position="254"/>
    </location>
</feature>
<dbReference type="InterPro" id="IPR036249">
    <property type="entry name" value="Thioredoxin-like_sf"/>
</dbReference>
<evidence type="ECO:0000256" key="4">
    <source>
        <dbReference type="ARBA" id="ARBA00023157"/>
    </source>
</evidence>
<evidence type="ECO:0000256" key="1">
    <source>
        <dbReference type="ARBA" id="ARBA00005791"/>
    </source>
</evidence>
<evidence type="ECO:0000256" key="2">
    <source>
        <dbReference type="ARBA" id="ARBA00022729"/>
    </source>
</evidence>
<proteinExistence type="inferred from homology"/>
<dbReference type="STRING" id="1960309.SAMN03159343_0176"/>
<dbReference type="InterPro" id="IPR012336">
    <property type="entry name" value="Thioredoxin-like_fold"/>
</dbReference>
<evidence type="ECO:0000313" key="9">
    <source>
        <dbReference type="Proteomes" id="UP000198981"/>
    </source>
</evidence>
<dbReference type="Gene3D" id="3.40.30.10">
    <property type="entry name" value="Glutaredoxin"/>
    <property type="match status" value="1"/>
</dbReference>
<dbReference type="PANTHER" id="PTHR13887:SF14">
    <property type="entry name" value="DISULFIDE BOND FORMATION PROTEIN D"/>
    <property type="match status" value="1"/>
</dbReference>
<evidence type="ECO:0000256" key="3">
    <source>
        <dbReference type="ARBA" id="ARBA00023002"/>
    </source>
</evidence>
<keyword evidence="6" id="KW-0812">Transmembrane</keyword>
<keyword evidence="6" id="KW-0472">Membrane</keyword>
<dbReference type="GO" id="GO:0016491">
    <property type="term" value="F:oxidoreductase activity"/>
    <property type="evidence" value="ECO:0007669"/>
    <property type="project" value="UniProtKB-KW"/>
</dbReference>
<keyword evidence="5" id="KW-0676">Redox-active center</keyword>
<protein>
    <submittedName>
        <fullName evidence="8">Protein-disulfide isomerase</fullName>
    </submittedName>
</protein>
<name>A0A1G4X9Y6_9ACTN</name>
<keyword evidence="2" id="KW-0732">Signal</keyword>
<feature type="transmembrane region" description="Helical" evidence="6">
    <location>
        <begin position="39"/>
        <end position="58"/>
    </location>
</feature>
<dbReference type="AlphaFoldDB" id="A0A1G4X9Y6"/>
<keyword evidence="4" id="KW-1015">Disulfide bond</keyword>
<dbReference type="OrthoDB" id="4135024at2"/>